<comment type="caution">
    <text evidence="1">The sequence shown here is derived from an EMBL/GenBank/DDBJ whole genome shotgun (WGS) entry which is preliminary data.</text>
</comment>
<dbReference type="AlphaFoldDB" id="A0A501QE16"/>
<dbReference type="RefSeq" id="WP_139999203.1">
    <property type="nucleotide sequence ID" value="NZ_VFJE01000051.1"/>
</dbReference>
<accession>A0A501QE16</accession>
<reference evidence="1 2" key="1">
    <citation type="submission" date="2019-06" db="EMBL/GenBank/DDBJ databases">
        <title>Flavobacterium sp. MaA-Y11 from geoumgang.</title>
        <authorList>
            <person name="Jeong S."/>
        </authorList>
    </citation>
    <scope>NUCLEOTIDE SEQUENCE [LARGE SCALE GENOMIC DNA]</scope>
    <source>
        <strain evidence="1 2">MaA-Y11</strain>
    </source>
</reference>
<dbReference type="Proteomes" id="UP000319175">
    <property type="component" value="Unassembled WGS sequence"/>
</dbReference>
<name>A0A501QE16_9FLAO</name>
<proteinExistence type="predicted"/>
<protein>
    <submittedName>
        <fullName evidence="1">Uncharacterized protein</fullName>
    </submittedName>
</protein>
<sequence length="175" mass="20358">MKDIIGSVGDSEDSKTSILFDYFKDLSNQNFLNKEQLLKILMWKSPRPLNLYMLNSEEEIKEITTLAFSLTNDKLKIHTLTALKGVSYPAASAILMFYNPILYPVLDIRVWRQLYNSKLLDSNPKGQNFTLIQCENYYEVIRSLALDLNLTARQVEKRIFDYDKKNQVGTLYKTK</sequence>
<keyword evidence="2" id="KW-1185">Reference proteome</keyword>
<evidence type="ECO:0000313" key="2">
    <source>
        <dbReference type="Proteomes" id="UP000319175"/>
    </source>
</evidence>
<dbReference type="EMBL" id="VFJE01000051">
    <property type="protein sequence ID" value="TPD71119.1"/>
    <property type="molecule type" value="Genomic_DNA"/>
</dbReference>
<organism evidence="1 2">
    <name type="scientific">Flavobacterium microcysteis</name>
    <dbReference type="NCBI Taxonomy" id="2596891"/>
    <lineage>
        <taxon>Bacteria</taxon>
        <taxon>Pseudomonadati</taxon>
        <taxon>Bacteroidota</taxon>
        <taxon>Flavobacteriia</taxon>
        <taxon>Flavobacteriales</taxon>
        <taxon>Flavobacteriaceae</taxon>
        <taxon>Flavobacterium</taxon>
    </lineage>
</organism>
<dbReference type="OrthoDB" id="1423657at2"/>
<evidence type="ECO:0000313" key="1">
    <source>
        <dbReference type="EMBL" id="TPD71119.1"/>
    </source>
</evidence>
<gene>
    <name evidence="1" type="ORF">FJA49_04255</name>
</gene>